<dbReference type="AlphaFoldDB" id="A0A6J4V8M9"/>
<reference evidence="1" key="1">
    <citation type="submission" date="2020-02" db="EMBL/GenBank/DDBJ databases">
        <authorList>
            <person name="Meier V. D."/>
        </authorList>
    </citation>
    <scope>NUCLEOTIDE SEQUENCE</scope>
    <source>
        <strain evidence="1">AVDCRST_MAG49</strain>
    </source>
</reference>
<protein>
    <submittedName>
        <fullName evidence="1">Uncharacterized protein</fullName>
    </submittedName>
</protein>
<accession>A0A6J4V8M9</accession>
<evidence type="ECO:0000313" key="1">
    <source>
        <dbReference type="EMBL" id="CAA9571742.1"/>
    </source>
</evidence>
<dbReference type="EMBL" id="CADCWG010000256">
    <property type="protein sequence ID" value="CAA9571742.1"/>
    <property type="molecule type" value="Genomic_DNA"/>
</dbReference>
<gene>
    <name evidence="1" type="ORF">AVDCRST_MAG49-3694</name>
</gene>
<name>A0A6J4V8M9_9BACT</name>
<proteinExistence type="predicted"/>
<organism evidence="1">
    <name type="scientific">uncultured Thermomicrobiales bacterium</name>
    <dbReference type="NCBI Taxonomy" id="1645740"/>
    <lineage>
        <taxon>Bacteria</taxon>
        <taxon>Pseudomonadati</taxon>
        <taxon>Thermomicrobiota</taxon>
        <taxon>Thermomicrobia</taxon>
        <taxon>Thermomicrobiales</taxon>
        <taxon>environmental samples</taxon>
    </lineage>
</organism>
<sequence>MGSRLRPVAARSLPERVLAGGRDGGRLREIDAVAPPLVPFLYPERVLRSRRRPGAGRYASGAKGPLIPRERWPEVAARAEREGLRAVARELGVSHETVRTVLREQTAVAAR</sequence>